<feature type="domain" description="Exocyst complex component Sec3 PIP2-binding N-terminal" evidence="3">
    <location>
        <begin position="88"/>
        <end position="179"/>
    </location>
</feature>
<feature type="coiled-coil region" evidence="1">
    <location>
        <begin position="280"/>
        <end position="310"/>
    </location>
</feature>
<name>A0A7S0BPR8_9RHOD</name>
<feature type="compositionally biased region" description="Polar residues" evidence="2">
    <location>
        <begin position="23"/>
        <end position="37"/>
    </location>
</feature>
<dbReference type="InterPro" id="IPR028258">
    <property type="entry name" value="Sec3-PIP2_bind"/>
</dbReference>
<evidence type="ECO:0000256" key="1">
    <source>
        <dbReference type="SAM" id="Coils"/>
    </source>
</evidence>
<accession>A0A7S0BPR8</accession>
<dbReference type="AlphaFoldDB" id="A0A7S0BPR8"/>
<evidence type="ECO:0000256" key="2">
    <source>
        <dbReference type="SAM" id="MobiDB-lite"/>
    </source>
</evidence>
<dbReference type="Pfam" id="PF15277">
    <property type="entry name" value="Sec3-PIP2_bind"/>
    <property type="match status" value="1"/>
</dbReference>
<sequence length="630" mass="70724">MSGEGSFDVHEEGSRGLAAGSLSLASQRTSHGPTSSARVKDSEEIRIEEFVERILGAEFLCKGALSVLKVPNSRTRITRVAKGSSGKQNNARILALVQSRADTSQLFISKLYSEPDSRVSRTWKLRDLSSISVYHNPAETGLQRSSELSLTMDRRVYRFRVPSSTYYREFIGLLQDTCKFQYGKIPDFHKNRPMRLFSVPAALRFGNEAGPVSGSSKEEDTSNSGQWPTRDASTTSSASPSPQLIIRSFEMLDLRNTVLANQSTSPGQVVDEDLSRLREREKLVEDRERLRQSEDDLEALNDVLNLMEYDWKTSSGTLLQRIRVARGVLEMEAAADVLAEGELSTEMEQLGKVARQIEEACQPPSGGSFSRIVHDVSGKTEAHIIHVENAKKLYETVNKVVQSTTLDEQEKRLVLDLKNSEENLFDNNQFVADAEDILCRSLLMKKSIEKSSPRLQTIAAARVGRKTVLDALGDVLDYALKSLRRRITWLASLDRAGSQEAISDSESIRAFRVLAFFISKERPLAFEEVVLTYHSRASMRTEQRYLSYSGDMPLDRTVNELWIDVEISERVLSSYLSGNLAIAGDYFECMVLDCLRAEFSFVSSLLDENKASCGFFETHPRRRPTGFQDE</sequence>
<proteinExistence type="predicted"/>
<protein>
    <recommendedName>
        <fullName evidence="3">Exocyst complex component Sec3 PIP2-binding N-terminal domain-containing protein</fullName>
    </recommendedName>
</protein>
<evidence type="ECO:0000259" key="3">
    <source>
        <dbReference type="Pfam" id="PF15277"/>
    </source>
</evidence>
<gene>
    <name evidence="4" type="ORF">RMAR0315_LOCUS10219</name>
</gene>
<organism evidence="4">
    <name type="scientific">Rhodosorus marinus</name>
    <dbReference type="NCBI Taxonomy" id="101924"/>
    <lineage>
        <taxon>Eukaryota</taxon>
        <taxon>Rhodophyta</taxon>
        <taxon>Stylonematophyceae</taxon>
        <taxon>Stylonematales</taxon>
        <taxon>Stylonemataceae</taxon>
        <taxon>Rhodosorus</taxon>
    </lineage>
</organism>
<evidence type="ECO:0000313" key="4">
    <source>
        <dbReference type="EMBL" id="CAD8400226.1"/>
    </source>
</evidence>
<keyword evidence="1" id="KW-0175">Coiled coil</keyword>
<dbReference type="EMBL" id="HBEK01018673">
    <property type="protein sequence ID" value="CAD8400226.1"/>
    <property type="molecule type" value="Transcribed_RNA"/>
</dbReference>
<feature type="region of interest" description="Disordered" evidence="2">
    <location>
        <begin position="208"/>
        <end position="240"/>
    </location>
</feature>
<reference evidence="4" key="1">
    <citation type="submission" date="2021-01" db="EMBL/GenBank/DDBJ databases">
        <authorList>
            <person name="Corre E."/>
            <person name="Pelletier E."/>
            <person name="Niang G."/>
            <person name="Scheremetjew M."/>
            <person name="Finn R."/>
            <person name="Kale V."/>
            <person name="Holt S."/>
            <person name="Cochrane G."/>
            <person name="Meng A."/>
            <person name="Brown T."/>
            <person name="Cohen L."/>
        </authorList>
    </citation>
    <scope>NUCLEOTIDE SEQUENCE</scope>
    <source>
        <strain evidence="4">UTEX LB 2760</strain>
    </source>
</reference>
<feature type="region of interest" description="Disordered" evidence="2">
    <location>
        <begin position="22"/>
        <end position="41"/>
    </location>
</feature>